<keyword evidence="2" id="KW-1185">Reference proteome</keyword>
<dbReference type="SUPFAM" id="SSF52172">
    <property type="entry name" value="CheY-like"/>
    <property type="match status" value="1"/>
</dbReference>
<evidence type="ECO:0000313" key="1">
    <source>
        <dbReference type="EMBL" id="PVX85628.1"/>
    </source>
</evidence>
<proteinExistence type="predicted"/>
<dbReference type="EMBL" id="QEOB01000003">
    <property type="protein sequence ID" value="PVX85628.1"/>
    <property type="molecule type" value="Genomic_DNA"/>
</dbReference>
<reference evidence="1 2" key="1">
    <citation type="submission" date="2018-05" db="EMBL/GenBank/DDBJ databases">
        <title>Genomic Encyclopedia of Type Strains, Phase IV (KMG-V): Genome sequencing to study the core and pangenomes of soil and plant-associated prokaryotes.</title>
        <authorList>
            <person name="Whitman W."/>
        </authorList>
    </citation>
    <scope>NUCLEOTIDE SEQUENCE [LARGE SCALE GENOMIC DNA]</scope>
    <source>
        <strain evidence="1 2">SCZa-39</strain>
    </source>
</reference>
<accession>A0ABX5KUQ6</accession>
<dbReference type="Proteomes" id="UP000245712">
    <property type="component" value="Unassembled WGS sequence"/>
</dbReference>
<name>A0ABX5KUQ6_9BURK</name>
<protein>
    <recommendedName>
        <fullName evidence="3">Response regulatory domain-containing protein</fullName>
    </recommendedName>
</protein>
<dbReference type="Gene3D" id="3.40.50.2300">
    <property type="match status" value="1"/>
</dbReference>
<evidence type="ECO:0000313" key="2">
    <source>
        <dbReference type="Proteomes" id="UP000245712"/>
    </source>
</evidence>
<dbReference type="InterPro" id="IPR011006">
    <property type="entry name" value="CheY-like_superfamily"/>
</dbReference>
<gene>
    <name evidence="1" type="ORF">C7402_103205</name>
</gene>
<evidence type="ECO:0008006" key="3">
    <source>
        <dbReference type="Google" id="ProtNLM"/>
    </source>
</evidence>
<organism evidence="1 2">
    <name type="scientific">Paraburkholderia unamae</name>
    <dbReference type="NCBI Taxonomy" id="219649"/>
    <lineage>
        <taxon>Bacteria</taxon>
        <taxon>Pseudomonadati</taxon>
        <taxon>Pseudomonadota</taxon>
        <taxon>Betaproteobacteria</taxon>
        <taxon>Burkholderiales</taxon>
        <taxon>Burkholderiaceae</taxon>
        <taxon>Paraburkholderia</taxon>
    </lineage>
</organism>
<comment type="caution">
    <text evidence="1">The sequence shown here is derived from an EMBL/GenBank/DDBJ whole genome shotgun (WGS) entry which is preliminary data.</text>
</comment>
<sequence length="80" mass="8597">MLNDISVELFLIDWTHPDAVRYDTLARLVQHATGAPVVLCITPHTSHSVIDSGMRCGASLAVEKPSSGADSFHISLSSLH</sequence>